<dbReference type="Gene3D" id="1.10.150.240">
    <property type="entry name" value="Putative phosphatase, domain 2"/>
    <property type="match status" value="1"/>
</dbReference>
<comment type="similarity">
    <text evidence="3">Belongs to the HAD-like hydrolase superfamily. CbbY/CbbZ/Gph/YieH family.</text>
</comment>
<accession>A0A397QBQ2</accession>
<dbReference type="PRINTS" id="PR00413">
    <property type="entry name" value="HADHALOGNASE"/>
</dbReference>
<dbReference type="Gene3D" id="3.40.50.1000">
    <property type="entry name" value="HAD superfamily/HAD-like"/>
    <property type="match status" value="1"/>
</dbReference>
<dbReference type="InterPro" id="IPR050155">
    <property type="entry name" value="HAD-like_hydrolase_sf"/>
</dbReference>
<dbReference type="OrthoDB" id="9797743at2"/>
<dbReference type="NCBIfam" id="TIGR01549">
    <property type="entry name" value="HAD-SF-IA-v1"/>
    <property type="match status" value="1"/>
</dbReference>
<dbReference type="PANTHER" id="PTHR43434:SF1">
    <property type="entry name" value="PHOSPHOGLYCOLATE PHOSPHATASE"/>
    <property type="match status" value="1"/>
</dbReference>
<dbReference type="PANTHER" id="PTHR43434">
    <property type="entry name" value="PHOSPHOGLYCOLATE PHOSPHATASE"/>
    <property type="match status" value="1"/>
</dbReference>
<dbReference type="AlphaFoldDB" id="A0A397QBQ2"/>
<comment type="catalytic activity">
    <reaction evidence="1">
        <text>2-phosphoglycolate + H2O = glycolate + phosphate</text>
        <dbReference type="Rhea" id="RHEA:14369"/>
        <dbReference type="ChEBI" id="CHEBI:15377"/>
        <dbReference type="ChEBI" id="CHEBI:29805"/>
        <dbReference type="ChEBI" id="CHEBI:43474"/>
        <dbReference type="ChEBI" id="CHEBI:58033"/>
        <dbReference type="EC" id="3.1.3.18"/>
    </reaction>
</comment>
<comment type="pathway">
    <text evidence="2">Organic acid metabolism; glycolate biosynthesis; glycolate from 2-phosphoglycolate: step 1/1.</text>
</comment>
<evidence type="ECO:0000313" key="5">
    <source>
        <dbReference type="EMBL" id="RIA55524.1"/>
    </source>
</evidence>
<evidence type="ECO:0000256" key="1">
    <source>
        <dbReference type="ARBA" id="ARBA00000830"/>
    </source>
</evidence>
<dbReference type="GO" id="GO:0006281">
    <property type="term" value="P:DNA repair"/>
    <property type="evidence" value="ECO:0007669"/>
    <property type="project" value="TreeGrafter"/>
</dbReference>
<dbReference type="InterPro" id="IPR036412">
    <property type="entry name" value="HAD-like_sf"/>
</dbReference>
<keyword evidence="6" id="KW-1185">Reference proteome</keyword>
<evidence type="ECO:0000256" key="3">
    <source>
        <dbReference type="ARBA" id="ARBA00006171"/>
    </source>
</evidence>
<dbReference type="SUPFAM" id="SSF56784">
    <property type="entry name" value="HAD-like"/>
    <property type="match status" value="1"/>
</dbReference>
<sequence length="244" mass="25375">MNVCYAPDRGPHWPRAVVFDLDGTLIDSIGDIADALNATLATRGLPALPEDQIKQMVGAGVPELVRRGLSAHGVPADDIKPFVRELVERYSAQPAARTRLYEGARELLAALSEAGVRLGICTNKPQGVTELVLADLGIAAHFGAVVGTTPDLPRKPDPAMLRAALDRLAVPAFDALMVGDSASDVGTARALGVPVIVLRSGYGREAPEELAADVLIDSLREAQAAIDALRNGVVPGGLLQAGGG</sequence>
<dbReference type="GO" id="GO:0005829">
    <property type="term" value="C:cytosol"/>
    <property type="evidence" value="ECO:0007669"/>
    <property type="project" value="TreeGrafter"/>
</dbReference>
<comment type="caution">
    <text evidence="5">The sequence shown here is derived from an EMBL/GenBank/DDBJ whole genome shotgun (WGS) entry which is preliminary data.</text>
</comment>
<dbReference type="GO" id="GO:0008967">
    <property type="term" value="F:phosphoglycolate phosphatase activity"/>
    <property type="evidence" value="ECO:0007669"/>
    <property type="project" value="UniProtKB-EC"/>
</dbReference>
<dbReference type="InterPro" id="IPR041492">
    <property type="entry name" value="HAD_2"/>
</dbReference>
<dbReference type="EMBL" id="QXDF01000001">
    <property type="protein sequence ID" value="RIA55524.1"/>
    <property type="molecule type" value="Genomic_DNA"/>
</dbReference>
<gene>
    <name evidence="5" type="ORF">BXY53_0590</name>
</gene>
<dbReference type="SFLD" id="SFLDS00003">
    <property type="entry name" value="Haloacid_Dehalogenase"/>
    <property type="match status" value="1"/>
</dbReference>
<organism evidence="5 6">
    <name type="scientific">Dichotomicrobium thermohalophilum</name>
    <dbReference type="NCBI Taxonomy" id="933063"/>
    <lineage>
        <taxon>Bacteria</taxon>
        <taxon>Pseudomonadati</taxon>
        <taxon>Pseudomonadota</taxon>
        <taxon>Alphaproteobacteria</taxon>
        <taxon>Hyphomicrobiales</taxon>
        <taxon>Hyphomicrobiaceae</taxon>
        <taxon>Dichotomicrobium</taxon>
    </lineage>
</organism>
<dbReference type="EC" id="3.1.3.18" evidence="4"/>
<protein>
    <recommendedName>
        <fullName evidence="4">phosphoglycolate phosphatase</fullName>
        <ecNumber evidence="4">3.1.3.18</ecNumber>
    </recommendedName>
</protein>
<dbReference type="SFLD" id="SFLDG01135">
    <property type="entry name" value="C1.5.6:_HAD__Beta-PGM__Phospha"/>
    <property type="match status" value="1"/>
</dbReference>
<dbReference type="InterPro" id="IPR023214">
    <property type="entry name" value="HAD_sf"/>
</dbReference>
<name>A0A397QBQ2_9HYPH</name>
<reference evidence="5 6" key="1">
    <citation type="submission" date="2018-08" db="EMBL/GenBank/DDBJ databases">
        <title>Genomic Encyclopedia of Archaeal and Bacterial Type Strains, Phase II (KMG-II): from individual species to whole genera.</title>
        <authorList>
            <person name="Goeker M."/>
        </authorList>
    </citation>
    <scope>NUCLEOTIDE SEQUENCE [LARGE SCALE GENOMIC DNA]</scope>
    <source>
        <strain evidence="5 6">DSM 5002</strain>
    </source>
</reference>
<dbReference type="InterPro" id="IPR023198">
    <property type="entry name" value="PGP-like_dom2"/>
</dbReference>
<dbReference type="RefSeq" id="WP_119060417.1">
    <property type="nucleotide sequence ID" value="NZ_QXDF01000001.1"/>
</dbReference>
<dbReference type="InterPro" id="IPR006439">
    <property type="entry name" value="HAD-SF_hydro_IA"/>
</dbReference>
<dbReference type="Pfam" id="PF13419">
    <property type="entry name" value="HAD_2"/>
    <property type="match status" value="1"/>
</dbReference>
<proteinExistence type="inferred from homology"/>
<evidence type="ECO:0000313" key="6">
    <source>
        <dbReference type="Proteomes" id="UP000266273"/>
    </source>
</evidence>
<dbReference type="Proteomes" id="UP000266273">
    <property type="component" value="Unassembled WGS sequence"/>
</dbReference>
<evidence type="ECO:0000256" key="2">
    <source>
        <dbReference type="ARBA" id="ARBA00004818"/>
    </source>
</evidence>
<dbReference type="NCBIfam" id="TIGR01509">
    <property type="entry name" value="HAD-SF-IA-v3"/>
    <property type="match status" value="1"/>
</dbReference>
<evidence type="ECO:0000256" key="4">
    <source>
        <dbReference type="ARBA" id="ARBA00013078"/>
    </source>
</evidence>
<dbReference type="SFLD" id="SFLDG01129">
    <property type="entry name" value="C1.5:_HAD__Beta-PGM__Phosphata"/>
    <property type="match status" value="1"/>
</dbReference>